<dbReference type="EMBL" id="NKXS01000587">
    <property type="protein sequence ID" value="PIN23325.1"/>
    <property type="molecule type" value="Genomic_DNA"/>
</dbReference>
<evidence type="ECO:0000313" key="2">
    <source>
        <dbReference type="Proteomes" id="UP000231279"/>
    </source>
</evidence>
<organism evidence="1 2">
    <name type="scientific">Handroanthus impetiginosus</name>
    <dbReference type="NCBI Taxonomy" id="429701"/>
    <lineage>
        <taxon>Eukaryota</taxon>
        <taxon>Viridiplantae</taxon>
        <taxon>Streptophyta</taxon>
        <taxon>Embryophyta</taxon>
        <taxon>Tracheophyta</taxon>
        <taxon>Spermatophyta</taxon>
        <taxon>Magnoliopsida</taxon>
        <taxon>eudicotyledons</taxon>
        <taxon>Gunneridae</taxon>
        <taxon>Pentapetalae</taxon>
        <taxon>asterids</taxon>
        <taxon>lamiids</taxon>
        <taxon>Lamiales</taxon>
        <taxon>Bignoniaceae</taxon>
        <taxon>Crescentiina</taxon>
        <taxon>Tabebuia alliance</taxon>
        <taxon>Handroanthus</taxon>
    </lineage>
</organism>
<dbReference type="Proteomes" id="UP000231279">
    <property type="component" value="Unassembled WGS sequence"/>
</dbReference>
<reference evidence="2" key="1">
    <citation type="journal article" date="2018" name="Gigascience">
        <title>Genome assembly of the Pink Ipe (Handroanthus impetiginosus, Bignoniaceae), a highly valued, ecologically keystone Neotropical timber forest tree.</title>
        <authorList>
            <person name="Silva-Junior O.B."/>
            <person name="Grattapaglia D."/>
            <person name="Novaes E."/>
            <person name="Collevatti R.G."/>
        </authorList>
    </citation>
    <scope>NUCLEOTIDE SEQUENCE [LARGE SCALE GENOMIC DNA]</scope>
    <source>
        <strain evidence="2">cv. UFG-1</strain>
    </source>
</reference>
<accession>A0A2G9I0N2</accession>
<dbReference type="AlphaFoldDB" id="A0A2G9I0N2"/>
<keyword evidence="2" id="KW-1185">Reference proteome</keyword>
<evidence type="ECO:0000313" key="1">
    <source>
        <dbReference type="EMBL" id="PIN23325.1"/>
    </source>
</evidence>
<protein>
    <submittedName>
        <fullName evidence="1">Uncharacterized protein</fullName>
    </submittedName>
</protein>
<name>A0A2G9I0N2_9LAMI</name>
<gene>
    <name evidence="1" type="ORF">CDL12_03959</name>
</gene>
<sequence length="203" mass="23718">MKKYFRIDKSNKFREILYETDLWLFCGDYAKEFKIYLDGENTEANECDLNNDDYENKDSFWDSVTNEVDDVVDNFMQTHHNSIEEADNKERNDGNGIDLGDELIDDSYDMESDEDSEAIEDDQIFGGKRNIDKETEWGGLCADDDGHEDEIHTSDDDDYDEEAISCKKEFKDVVRASGVTTRRSLKITSNNKRRIYTKYAKRN</sequence>
<proteinExistence type="predicted"/>
<comment type="caution">
    <text evidence="1">The sequence shown here is derived from an EMBL/GenBank/DDBJ whole genome shotgun (WGS) entry which is preliminary data.</text>
</comment>